<dbReference type="Gene3D" id="2.130.10.10">
    <property type="entry name" value="YVTN repeat-like/Quinoprotein amine dehydrogenase"/>
    <property type="match status" value="2"/>
</dbReference>
<evidence type="ECO:0000256" key="4">
    <source>
        <dbReference type="ARBA" id="ARBA00022803"/>
    </source>
</evidence>
<dbReference type="InterPro" id="IPR001680">
    <property type="entry name" value="WD40_rpt"/>
</dbReference>
<proteinExistence type="predicted"/>
<feature type="domain" description="WDR19 WD40 repeat" evidence="8">
    <location>
        <begin position="357"/>
        <end position="672"/>
    </location>
</feature>
<evidence type="ECO:0000259" key="9">
    <source>
        <dbReference type="Pfam" id="PF23389"/>
    </source>
</evidence>
<dbReference type="PANTHER" id="PTHR14920:SF0">
    <property type="entry name" value="WD REPEAT DOMAIN 19"/>
    <property type="match status" value="1"/>
</dbReference>
<dbReference type="EMBL" id="JADGIZ020000067">
    <property type="protein sequence ID" value="KAL2912413.1"/>
    <property type="molecule type" value="Genomic_DNA"/>
</dbReference>
<evidence type="ECO:0000256" key="1">
    <source>
        <dbReference type="ARBA" id="ARBA00004138"/>
    </source>
</evidence>
<evidence type="ECO:0000313" key="12">
    <source>
        <dbReference type="Proteomes" id="UP001527925"/>
    </source>
</evidence>
<evidence type="ECO:0000256" key="5">
    <source>
        <dbReference type="ARBA" id="ARBA00023069"/>
    </source>
</evidence>
<dbReference type="InterPro" id="IPR056168">
    <property type="entry name" value="TPR_IF140/IFT172/WDR19"/>
</dbReference>
<reference evidence="11 12" key="1">
    <citation type="submission" date="2023-09" db="EMBL/GenBank/DDBJ databases">
        <title>Pangenome analysis of Batrachochytrium dendrobatidis and related Chytrids.</title>
        <authorList>
            <person name="Yacoub M.N."/>
            <person name="Stajich J.E."/>
            <person name="James T.Y."/>
        </authorList>
    </citation>
    <scope>NUCLEOTIDE SEQUENCE [LARGE SCALE GENOMIC DNA]</scope>
    <source>
        <strain evidence="11 12">JEL0888</strain>
    </source>
</reference>
<dbReference type="SMART" id="SM00320">
    <property type="entry name" value="WD40"/>
    <property type="match status" value="5"/>
</dbReference>
<dbReference type="SUPFAM" id="SSF101908">
    <property type="entry name" value="Putative isomerase YbhE"/>
    <property type="match status" value="1"/>
</dbReference>
<gene>
    <name evidence="11" type="ORF">HK105_208116</name>
</gene>
<dbReference type="InterPro" id="IPR039468">
    <property type="entry name" value="WDR19_WD40_rpt"/>
</dbReference>
<name>A0ABR4MYR0_9FUNG</name>
<accession>A0ABR4MYR0</accession>
<dbReference type="Proteomes" id="UP001527925">
    <property type="component" value="Unassembled WGS sequence"/>
</dbReference>
<dbReference type="Pfam" id="PF24762">
    <property type="entry name" value="TPR_IF140-IFT172"/>
    <property type="match status" value="1"/>
</dbReference>
<evidence type="ECO:0000256" key="3">
    <source>
        <dbReference type="ARBA" id="ARBA00022737"/>
    </source>
</evidence>
<dbReference type="PANTHER" id="PTHR14920">
    <property type="entry name" value="OSMOTIC AVOIDANCE ABNORMAL PROTEIN 1/WD REPEAT MEMBRANE PROTEIN"/>
    <property type="match status" value="1"/>
</dbReference>
<protein>
    <submittedName>
        <fullName evidence="11">Uncharacterized protein</fullName>
    </submittedName>
</protein>
<keyword evidence="4" id="KW-0802">TPR repeat</keyword>
<feature type="domain" description="IF140/IFT172/WDR19 TPR" evidence="10">
    <location>
        <begin position="934"/>
        <end position="1076"/>
    </location>
</feature>
<dbReference type="Pfam" id="PF23389">
    <property type="entry name" value="Beta-prop_WDR19_1st"/>
    <property type="match status" value="1"/>
</dbReference>
<keyword evidence="12" id="KW-1185">Reference proteome</keyword>
<evidence type="ECO:0000259" key="8">
    <source>
        <dbReference type="Pfam" id="PF15911"/>
    </source>
</evidence>
<dbReference type="Pfam" id="PF15911">
    <property type="entry name" value="Beta-prop_WDR19_2nd"/>
    <property type="match status" value="1"/>
</dbReference>
<dbReference type="InterPro" id="IPR057855">
    <property type="entry name" value="Beta-prop_WDR19_1st"/>
</dbReference>
<evidence type="ECO:0000256" key="6">
    <source>
        <dbReference type="ARBA" id="ARBA00023273"/>
    </source>
</evidence>
<keyword evidence="3" id="KW-0677">Repeat</keyword>
<keyword evidence="5" id="KW-0969">Cilium</keyword>
<dbReference type="InterPro" id="IPR011990">
    <property type="entry name" value="TPR-like_helical_dom_sf"/>
</dbReference>
<dbReference type="InterPro" id="IPR040379">
    <property type="entry name" value="WDR19/dyf-2"/>
</dbReference>
<dbReference type="SUPFAM" id="SSF48452">
    <property type="entry name" value="TPR-like"/>
    <property type="match status" value="1"/>
</dbReference>
<evidence type="ECO:0000256" key="7">
    <source>
        <dbReference type="SAM" id="MobiDB-lite"/>
    </source>
</evidence>
<evidence type="ECO:0000259" key="10">
    <source>
        <dbReference type="Pfam" id="PF24762"/>
    </source>
</evidence>
<comment type="subcellular location">
    <subcellularLocation>
        <location evidence="1">Cell projection</location>
        <location evidence="1">Cilium</location>
    </subcellularLocation>
</comment>
<evidence type="ECO:0000256" key="2">
    <source>
        <dbReference type="ARBA" id="ARBA00022574"/>
    </source>
</evidence>
<sequence length="1450" mass="159376">MKRLLNTRSTGSGPTLFEWQSGVSQYLAAAAASASTIRITDRKGVLVDTIQLSGDCLDMKWSPSGDCLAAIQSKSLALVLWDAVAANGSLLVDTGMKNMELLCWSADGDLIAVATSKGNLFLYDRRSGKKVPVIGKHTKGIVAAAWSPTGELACASADKSFSLSNRDGDTTFQMGLKGEATNMQWTNIKNETANQHLLSMVVNSKSILVFDPQKPQQPIELAFNARYGTIAKYKWFKENQILVGFASGYLVVVSTNPRELGQELFQSKSFKDSLGDIAVSKALNSAATCGDSVIKIHDLSNLQDVSSMITLENERGLLTKLQFSDDGQFLTVSTKDGSLYIYLSKLPTLGYTWHTRAYLTSLSEVAVADFSTSPPVVAKCETSAEPQLLSLGPKHLAVSVGSKVRYHTMAPAVKRPSDGIGFNYISDAAASQAVGSQLSFTPTVWERDYGSPITALMMVEQYAVVLVASGELHLHPLEDDFFNPNSSKAPLTLVFPEDRHARGPEGEPTAVTCAAVTNEFMIFATSLGLLLHYDLDEILMVNEFQHSTGIKAIYPRPGLSTKLIFVDTNNKAFIMSPLSDSLVEVPSFPATTKGVLWETAPLPGRNIFVTWDDTTVVTYIYTPSTVKGPQCRGVHSNTTHLPFGLKPVLLLDGVLKCQTAGGKLEALPLATHVDVPPDVFLRKFQTDVEQGRALRLLYLAWTMLAEAALHSMDILVAKRVYRQILNDAGMVMNLTRIESVEERVEMQGHIAVIFGDFNMAQQYFLTSSNPKEALFLRRDLLEWDQALTLAARMAPEEVPVIAREYAIQLEMDGNPSEALVMYEKALATPIMADKDEEQVEHERVCVAGLTRMAFRTGDIARGMAMLAKVTEKQVLVDCAGILETLKQYLEAALILERGGMFERAAELWIKLKNWGKITKIIDKLNSPKIFLQYARAKEAEQQFVDAASAYERAKDYDNVARVLLENLNDIEGAAILVRKTRSRESAKMMTKAFQAARDFKSAVEFYLIAGMPNEAFEIAKSQDVVEHFAELVQEDATNEMLINIAVYFQNKGAFLHAGRFYLHASRYPDALKMFLQCPVTDGTSIDLAIETVGHAKSDSLTHELIDYLMGETDGIPKDAKYIFKLYMSLGQFKEAARTAIIIAREEQVLGNYRTAHDLLLDNYRQLKRTKAKVPAELDRMLMLLHSYMLVKTLVRIDEHVKGARMLMRVSNNISRFPSHVVPILTSTVVECHRAGLKKEAFDYAAMLMRPEYRQKVDAKFKRKIEQIVRRPEKEGTPEPTTPCPFCANMVPETTLDCDECKNHLPYCIATGQHMVLQDWCVCPTCEFPAIAPHFKNLLEKTGQCPMCSETISPDAIRPVDDPEAYLRGKKNDIEDAAAAATPAQQGPPGSRIGPGAVAVASAATAPAQGSAAPAAESKQALGTLRSGDGPEQARKVSDMAHGGLIGSTGA</sequence>
<organism evidence="11 12">
    <name type="scientific">Polyrhizophydium stewartii</name>
    <dbReference type="NCBI Taxonomy" id="2732419"/>
    <lineage>
        <taxon>Eukaryota</taxon>
        <taxon>Fungi</taxon>
        <taxon>Fungi incertae sedis</taxon>
        <taxon>Chytridiomycota</taxon>
        <taxon>Chytridiomycota incertae sedis</taxon>
        <taxon>Chytridiomycetes</taxon>
        <taxon>Rhizophydiales</taxon>
        <taxon>Rhizophydiales incertae sedis</taxon>
        <taxon>Polyrhizophydium</taxon>
    </lineage>
</organism>
<keyword evidence="2" id="KW-0853">WD repeat</keyword>
<dbReference type="InterPro" id="IPR015943">
    <property type="entry name" value="WD40/YVTN_repeat-like_dom_sf"/>
</dbReference>
<dbReference type="Gene3D" id="1.25.40.470">
    <property type="match status" value="2"/>
</dbReference>
<keyword evidence="6" id="KW-0966">Cell projection</keyword>
<feature type="region of interest" description="Disordered" evidence="7">
    <location>
        <begin position="1407"/>
        <end position="1450"/>
    </location>
</feature>
<evidence type="ECO:0000313" key="11">
    <source>
        <dbReference type="EMBL" id="KAL2912413.1"/>
    </source>
</evidence>
<feature type="domain" description="WDR19 first beta-propeller" evidence="9">
    <location>
        <begin position="16"/>
        <end position="337"/>
    </location>
</feature>
<comment type="caution">
    <text evidence="11">The sequence shown here is derived from an EMBL/GenBank/DDBJ whole genome shotgun (WGS) entry which is preliminary data.</text>
</comment>